<dbReference type="Proteomes" id="UP000092665">
    <property type="component" value="Unassembled WGS sequence"/>
</dbReference>
<comment type="caution">
    <text evidence="2">The sequence shown here is derived from an EMBL/GenBank/DDBJ whole genome shotgun (WGS) entry which is preliminary data.</text>
</comment>
<sequence>MIHIQLKKMLSEKRCFAMFVHVFIIFHTFFVRKYKTKITILTEQITINAKGKQVFTTLLNG</sequence>
<proteinExistence type="predicted"/>
<evidence type="ECO:0000313" key="2">
    <source>
        <dbReference type="EMBL" id="OCA56030.1"/>
    </source>
</evidence>
<keyword evidence="1" id="KW-0812">Transmembrane</keyword>
<feature type="transmembrane region" description="Helical" evidence="1">
    <location>
        <begin position="15"/>
        <end position="31"/>
    </location>
</feature>
<keyword evidence="1" id="KW-0472">Membrane</keyword>
<reference evidence="3" key="1">
    <citation type="submission" date="2015-11" db="EMBL/GenBank/DDBJ databases">
        <authorList>
            <person name="Tobias N.J."/>
            <person name="Mishra B."/>
            <person name="Gupta D.K."/>
            <person name="Thines M."/>
            <person name="Stinear T.P."/>
            <person name="Bode H.B."/>
        </authorList>
    </citation>
    <scope>NUCLEOTIDE SEQUENCE [LARGE SCALE GENOMIC DNA]</scope>
    <source>
        <strain evidence="3">PB45.5</strain>
    </source>
</reference>
<evidence type="ECO:0000313" key="3">
    <source>
        <dbReference type="Proteomes" id="UP000092665"/>
    </source>
</evidence>
<organism evidence="2 3">
    <name type="scientific">Photorhabdus namnaonensis</name>
    <dbReference type="NCBI Taxonomy" id="1851568"/>
    <lineage>
        <taxon>Bacteria</taxon>
        <taxon>Pseudomonadati</taxon>
        <taxon>Pseudomonadota</taxon>
        <taxon>Gammaproteobacteria</taxon>
        <taxon>Enterobacterales</taxon>
        <taxon>Morganellaceae</taxon>
        <taxon>Photorhabdus</taxon>
    </lineage>
</organism>
<name>A0A1B8YLN3_9GAMM</name>
<protein>
    <submittedName>
        <fullName evidence="2">Uncharacterized protein</fullName>
    </submittedName>
</protein>
<keyword evidence="1" id="KW-1133">Transmembrane helix</keyword>
<dbReference type="EMBL" id="LOIC01000018">
    <property type="protein sequence ID" value="OCA56030.1"/>
    <property type="molecule type" value="Genomic_DNA"/>
</dbReference>
<dbReference type="AlphaFoldDB" id="A0A1B8YLN3"/>
<evidence type="ECO:0000256" key="1">
    <source>
        <dbReference type="SAM" id="Phobius"/>
    </source>
</evidence>
<dbReference type="PATRIC" id="fig|29488.15.peg.587"/>
<gene>
    <name evidence="2" type="ORF">Phpb_00529</name>
</gene>
<keyword evidence="3" id="KW-1185">Reference proteome</keyword>
<accession>A0A1B8YLN3</accession>